<dbReference type="AlphaFoldDB" id="A0A8J5MBM1"/>
<evidence type="ECO:0000313" key="3">
    <source>
        <dbReference type="Proteomes" id="UP000709295"/>
    </source>
</evidence>
<evidence type="ECO:0000256" key="1">
    <source>
        <dbReference type="SAM" id="MobiDB-lite"/>
    </source>
</evidence>
<sequence length="149" mass="16914">MQRCTAGPEKNNGCKSQQGGQEVMRDRAFTVANTAEQRPNEYIHSVESLTNKKKTMFMQRVLPLDERPRAAQIRGMTRSLRAVLLHHLRLSAVNELLSDADSDADESGELYTAISSHRYLRRSTVIRTAQWSPRCIFMMDPCEPDGTCE</sequence>
<proteinExistence type="predicted"/>
<accession>A0A8J5MBM1</accession>
<comment type="caution">
    <text evidence="2">The sequence shown here is derived from an EMBL/GenBank/DDBJ whole genome shotgun (WGS) entry which is preliminary data.</text>
</comment>
<keyword evidence="3" id="KW-1185">Reference proteome</keyword>
<name>A0A8J5MBM1_9STRA</name>
<dbReference type="EMBL" id="JAENGY010002754">
    <property type="protein sequence ID" value="KAG6943330.1"/>
    <property type="molecule type" value="Genomic_DNA"/>
</dbReference>
<dbReference type="Proteomes" id="UP000709295">
    <property type="component" value="Unassembled WGS sequence"/>
</dbReference>
<reference evidence="2" key="1">
    <citation type="submission" date="2021-01" db="EMBL/GenBank/DDBJ databases">
        <title>Phytophthora aleatoria, a newly-described species from Pinus radiata is distinct from Phytophthora cactorum isolates based on comparative genomics.</title>
        <authorList>
            <person name="Mcdougal R."/>
            <person name="Panda P."/>
            <person name="Williams N."/>
            <person name="Studholme D.J."/>
        </authorList>
    </citation>
    <scope>NUCLEOTIDE SEQUENCE</scope>
    <source>
        <strain evidence="2">NZFS 4037</strain>
    </source>
</reference>
<gene>
    <name evidence="2" type="ORF">JG688_00017655</name>
</gene>
<evidence type="ECO:0000313" key="2">
    <source>
        <dbReference type="EMBL" id="KAG6943330.1"/>
    </source>
</evidence>
<feature type="region of interest" description="Disordered" evidence="1">
    <location>
        <begin position="1"/>
        <end position="22"/>
    </location>
</feature>
<organism evidence="2 3">
    <name type="scientific">Phytophthora aleatoria</name>
    <dbReference type="NCBI Taxonomy" id="2496075"/>
    <lineage>
        <taxon>Eukaryota</taxon>
        <taxon>Sar</taxon>
        <taxon>Stramenopiles</taxon>
        <taxon>Oomycota</taxon>
        <taxon>Peronosporomycetes</taxon>
        <taxon>Peronosporales</taxon>
        <taxon>Peronosporaceae</taxon>
        <taxon>Phytophthora</taxon>
    </lineage>
</organism>
<protein>
    <submittedName>
        <fullName evidence="2">Uncharacterized protein</fullName>
    </submittedName>
</protein>